<protein>
    <submittedName>
        <fullName evidence="1">Uncharacterized protein</fullName>
    </submittedName>
</protein>
<comment type="caution">
    <text evidence="1">The sequence shown here is derived from an EMBL/GenBank/DDBJ whole genome shotgun (WGS) entry which is preliminary data.</text>
</comment>
<accession>A0A837C599</accession>
<sequence length="110" mass="11572">MPLEAIEATVLEGHRADTRGLLRSCVGFFQLGDTLAQRGDLAAQLPYLVAGPVGAALGDFLANVVCFRDLAADDAVKGFDDQVSHGLLPPFRSVPGPSDAGFCRPRCSNT</sequence>
<gene>
    <name evidence="1" type="ORF">BJA5080_07154</name>
</gene>
<dbReference type="Proteomes" id="UP000024900">
    <property type="component" value="Unassembled WGS sequence"/>
</dbReference>
<reference evidence="1 2" key="1">
    <citation type="journal article" date="2014" name="BMC Genomics">
        <title>Comparative genomics of Bradyrhizobium japonicum CPAC 15 and Bradyrhizobium diazoefficiens CPAC 7: elite model strains for understanding symbiotic performance with soybean.</title>
        <authorList>
            <person name="Siqueira A.F."/>
            <person name="Ormeno-Orrillo E."/>
            <person name="Souza R.C."/>
            <person name="Rodrigues E.P."/>
            <person name="Almeida L.G."/>
            <person name="Barcellos F.G."/>
            <person name="Batista J.S."/>
            <person name="Nakatami A.S."/>
            <person name="Martinez-Romero E."/>
            <person name="Vasconcelos A.T."/>
            <person name="Hungria M."/>
        </authorList>
    </citation>
    <scope>NUCLEOTIDE SEQUENCE [LARGE SCALE GENOMIC DNA]</scope>
    <source>
        <strain evidence="1 2">SEMIA 5080</strain>
    </source>
</reference>
<evidence type="ECO:0000313" key="1">
    <source>
        <dbReference type="EMBL" id="KGJ64456.1"/>
    </source>
</evidence>
<organism evidence="1 2">
    <name type="scientific">Bradyrhizobium diazoefficiens SEMIA 5080</name>
    <dbReference type="NCBI Taxonomy" id="754504"/>
    <lineage>
        <taxon>Bacteria</taxon>
        <taxon>Pseudomonadati</taxon>
        <taxon>Pseudomonadota</taxon>
        <taxon>Alphaproteobacteria</taxon>
        <taxon>Hyphomicrobiales</taxon>
        <taxon>Nitrobacteraceae</taxon>
        <taxon>Bradyrhizobium</taxon>
    </lineage>
</organism>
<dbReference type="AlphaFoldDB" id="A0A837C599"/>
<name>A0A837C599_9BRAD</name>
<dbReference type="EMBL" id="ADOU02000007">
    <property type="protein sequence ID" value="KGJ64456.1"/>
    <property type="molecule type" value="Genomic_DNA"/>
</dbReference>
<proteinExistence type="predicted"/>
<evidence type="ECO:0000313" key="2">
    <source>
        <dbReference type="Proteomes" id="UP000024900"/>
    </source>
</evidence>